<evidence type="ECO:0000313" key="8">
    <source>
        <dbReference type="EMBL" id="URN95270.1"/>
    </source>
</evidence>
<dbReference type="InterPro" id="IPR028581">
    <property type="entry name" value="DeoC_typeI"/>
</dbReference>
<dbReference type="GO" id="GO:0009264">
    <property type="term" value="P:deoxyribonucleotide catabolic process"/>
    <property type="evidence" value="ECO:0007669"/>
    <property type="project" value="UniProtKB-UniRule"/>
</dbReference>
<evidence type="ECO:0000256" key="5">
    <source>
        <dbReference type="ARBA" id="ARBA00048791"/>
    </source>
</evidence>
<comment type="function">
    <text evidence="6 7">Catalyzes a reversible aldol reaction between acetaldehyde and D-glyceraldehyde 3-phosphate to generate 2-deoxy-D-ribose 5-phosphate.</text>
</comment>
<dbReference type="NCBIfam" id="TIGR00126">
    <property type="entry name" value="deoC"/>
    <property type="match status" value="1"/>
</dbReference>
<dbReference type="Proteomes" id="UP001056756">
    <property type="component" value="Chromosome"/>
</dbReference>
<dbReference type="CDD" id="cd00959">
    <property type="entry name" value="DeoC"/>
    <property type="match status" value="1"/>
</dbReference>
<evidence type="ECO:0000256" key="2">
    <source>
        <dbReference type="ARBA" id="ARBA00022490"/>
    </source>
</evidence>
<dbReference type="PANTHER" id="PTHR10889:SF1">
    <property type="entry name" value="DEOXYRIBOSE-PHOSPHATE ALDOLASE"/>
    <property type="match status" value="1"/>
</dbReference>
<accession>A0A9J6ZGJ1</accession>
<dbReference type="GO" id="GO:0004139">
    <property type="term" value="F:deoxyribose-phosphate aldolase activity"/>
    <property type="evidence" value="ECO:0007669"/>
    <property type="project" value="UniProtKB-UniRule"/>
</dbReference>
<sequence length="226" mass="23641">MNGNQLASYIDHTLLKADATEQNIIQLCTEAKQYRFATVCIQPCWVKLASEQLQDDREVGITTVIGFPLGANTTSIKALEAQQAVADGATEIDMVLNVGYLKSRFLSAVKSDIEAVVNASGANATVKVILETSLLTNEEIVIACQLAVEAGAQFVKTSTGFSSGGASVEHIALMRHTVGAEVGVKASGGIRDYDTTVAMIKAGASRIGASAGIAIVNKAESVASDY</sequence>
<evidence type="ECO:0000256" key="7">
    <source>
        <dbReference type="HAMAP-Rule" id="MF_00114"/>
    </source>
</evidence>
<dbReference type="Pfam" id="PF01791">
    <property type="entry name" value="DeoC"/>
    <property type="match status" value="1"/>
</dbReference>
<comment type="catalytic activity">
    <reaction evidence="5 7">
        <text>2-deoxy-D-ribose 5-phosphate = D-glyceraldehyde 3-phosphate + acetaldehyde</text>
        <dbReference type="Rhea" id="RHEA:12821"/>
        <dbReference type="ChEBI" id="CHEBI:15343"/>
        <dbReference type="ChEBI" id="CHEBI:59776"/>
        <dbReference type="ChEBI" id="CHEBI:62877"/>
        <dbReference type="EC" id="4.1.2.4"/>
    </reaction>
</comment>
<comment type="subcellular location">
    <subcellularLocation>
        <location evidence="7">Cytoplasm</location>
    </subcellularLocation>
</comment>
<keyword evidence="2 7" id="KW-0963">Cytoplasm</keyword>
<dbReference type="Gene3D" id="3.20.20.70">
    <property type="entry name" value="Aldolase class I"/>
    <property type="match status" value="1"/>
</dbReference>
<dbReference type="GO" id="GO:0016052">
    <property type="term" value="P:carbohydrate catabolic process"/>
    <property type="evidence" value="ECO:0007669"/>
    <property type="project" value="TreeGrafter"/>
</dbReference>
<organism evidence="8 9">
    <name type="scientific">Candidatus Pristimantibacillus lignocellulolyticus</name>
    <dbReference type="NCBI Taxonomy" id="2994561"/>
    <lineage>
        <taxon>Bacteria</taxon>
        <taxon>Bacillati</taxon>
        <taxon>Bacillota</taxon>
        <taxon>Bacilli</taxon>
        <taxon>Bacillales</taxon>
        <taxon>Paenibacillaceae</taxon>
        <taxon>Candidatus Pristimantibacillus</taxon>
    </lineage>
</organism>
<dbReference type="KEGG" id="plig:NAG76_03135"/>
<dbReference type="InterPro" id="IPR013785">
    <property type="entry name" value="Aldolase_TIM"/>
</dbReference>
<dbReference type="SUPFAM" id="SSF51569">
    <property type="entry name" value="Aldolase"/>
    <property type="match status" value="1"/>
</dbReference>
<dbReference type="AlphaFoldDB" id="A0A9J6ZGJ1"/>
<dbReference type="GO" id="GO:0006018">
    <property type="term" value="P:2-deoxyribose 1-phosphate catabolic process"/>
    <property type="evidence" value="ECO:0007669"/>
    <property type="project" value="UniProtKB-UniRule"/>
</dbReference>
<dbReference type="PANTHER" id="PTHR10889">
    <property type="entry name" value="DEOXYRIBOSE-PHOSPHATE ALDOLASE"/>
    <property type="match status" value="1"/>
</dbReference>
<dbReference type="SMART" id="SM01133">
    <property type="entry name" value="DeoC"/>
    <property type="match status" value="1"/>
</dbReference>
<evidence type="ECO:0000313" key="9">
    <source>
        <dbReference type="Proteomes" id="UP001056756"/>
    </source>
</evidence>
<feature type="active site" description="Proton donor/acceptor" evidence="7">
    <location>
        <position position="185"/>
    </location>
</feature>
<evidence type="ECO:0000256" key="1">
    <source>
        <dbReference type="ARBA" id="ARBA00010936"/>
    </source>
</evidence>
<dbReference type="EC" id="4.1.2.4" evidence="7"/>
<reference evidence="8" key="1">
    <citation type="submission" date="2022-05" db="EMBL/GenBank/DDBJ databases">
        <title>Novel bacterial taxa in a minimal lignocellulolytic consortium and its capacity to transform plastics disclosed by genome-resolved metagenomics.</title>
        <authorList>
            <person name="Rodriguez C.A.D."/>
            <person name="Diaz-Garcia L."/>
            <person name="Herrera K."/>
            <person name="Tarazona N.A."/>
            <person name="Sproer C."/>
            <person name="Overmann J."/>
            <person name="Jimenez D.J."/>
        </authorList>
    </citation>
    <scope>NUCLEOTIDE SEQUENCE</scope>
    <source>
        <strain evidence="8">MAG5</strain>
    </source>
</reference>
<dbReference type="EMBL" id="CP097899">
    <property type="protein sequence ID" value="URN95270.1"/>
    <property type="molecule type" value="Genomic_DNA"/>
</dbReference>
<feature type="active site" description="Schiff-base intermediate with acetaldehyde" evidence="7">
    <location>
        <position position="156"/>
    </location>
</feature>
<protein>
    <recommendedName>
        <fullName evidence="7">Deoxyribose-phosphate aldolase</fullName>
        <shortName evidence="7">DERA</shortName>
        <ecNumber evidence="7">4.1.2.4</ecNumber>
    </recommendedName>
    <alternativeName>
        <fullName evidence="7">2-deoxy-D-ribose 5-phosphate aldolase</fullName>
    </alternativeName>
    <alternativeName>
        <fullName evidence="7">Phosphodeoxyriboaldolase</fullName>
        <shortName evidence="7">Deoxyriboaldolase</shortName>
    </alternativeName>
</protein>
<gene>
    <name evidence="7 8" type="primary">deoC</name>
    <name evidence="8" type="ORF">NAG76_03135</name>
</gene>
<proteinExistence type="inferred from homology"/>
<evidence type="ECO:0000256" key="6">
    <source>
        <dbReference type="ARBA" id="ARBA00056337"/>
    </source>
</evidence>
<comment type="similarity">
    <text evidence="1 7">Belongs to the DeoC/FbaB aldolase family. DeoC type 1 subfamily.</text>
</comment>
<dbReference type="PIRSF" id="PIRSF001357">
    <property type="entry name" value="DeoC"/>
    <property type="match status" value="1"/>
</dbReference>
<comment type="pathway">
    <text evidence="7">Carbohydrate degradation; 2-deoxy-D-ribose 1-phosphate degradation; D-glyceraldehyde 3-phosphate and acetaldehyde from 2-deoxy-alpha-D-ribose 1-phosphate: step 2/2.</text>
</comment>
<dbReference type="HAMAP" id="MF_00114">
    <property type="entry name" value="DeoC_type1"/>
    <property type="match status" value="1"/>
</dbReference>
<dbReference type="InterPro" id="IPR002915">
    <property type="entry name" value="DeoC/FbaB/LacD_aldolase"/>
</dbReference>
<dbReference type="FunFam" id="3.20.20.70:FF:000044">
    <property type="entry name" value="Deoxyribose-phosphate aldolase"/>
    <property type="match status" value="1"/>
</dbReference>
<evidence type="ECO:0000256" key="3">
    <source>
        <dbReference type="ARBA" id="ARBA00023239"/>
    </source>
</evidence>
<keyword evidence="4 7" id="KW-0704">Schiff base</keyword>
<dbReference type="GO" id="GO:0005737">
    <property type="term" value="C:cytoplasm"/>
    <property type="evidence" value="ECO:0007669"/>
    <property type="project" value="UniProtKB-SubCell"/>
</dbReference>
<dbReference type="InterPro" id="IPR011343">
    <property type="entry name" value="DeoC"/>
</dbReference>
<name>A0A9J6ZGJ1_9BACL</name>
<evidence type="ECO:0000256" key="4">
    <source>
        <dbReference type="ARBA" id="ARBA00023270"/>
    </source>
</evidence>
<feature type="active site" description="Proton donor/acceptor" evidence="7">
    <location>
        <position position="93"/>
    </location>
</feature>
<keyword evidence="3 7" id="KW-0456">Lyase</keyword>